<protein>
    <submittedName>
        <fullName evidence="2">75_t:CDS:1</fullName>
    </submittedName>
</protein>
<feature type="region of interest" description="Disordered" evidence="1">
    <location>
        <begin position="44"/>
        <end position="64"/>
    </location>
</feature>
<comment type="caution">
    <text evidence="2">The sequence shown here is derived from an EMBL/GenBank/DDBJ whole genome shotgun (WGS) entry which is preliminary data.</text>
</comment>
<evidence type="ECO:0000313" key="2">
    <source>
        <dbReference type="EMBL" id="CAG8660329.1"/>
    </source>
</evidence>
<name>A0A9N9E4D6_9GLOM</name>
<proteinExistence type="predicted"/>
<dbReference type="EMBL" id="CAJVPY010006313">
    <property type="protein sequence ID" value="CAG8660329.1"/>
    <property type="molecule type" value="Genomic_DNA"/>
</dbReference>
<sequence length="199" mass="22619">MSNKESNLEEDSLLFDSNCETSDNISIGSSNRAVLIVQENQPHVTKKKSLDDDSDDSENDTLELTNDSSQNTYLIKSMCQIIYNSLFNYWNKPLMIGLLATLLDLWPKMLSCWDLKTQERAKAELTHQFKNIATSNHKQTISIYTTSSNSNNICHNYLHFSIFGISTSTYTDSNSSAELECYLDSTRTPIAENNMNLFK</sequence>
<feature type="compositionally biased region" description="Acidic residues" evidence="1">
    <location>
        <begin position="52"/>
        <end position="61"/>
    </location>
</feature>
<dbReference type="OrthoDB" id="2442333at2759"/>
<evidence type="ECO:0000256" key="1">
    <source>
        <dbReference type="SAM" id="MobiDB-lite"/>
    </source>
</evidence>
<dbReference type="Proteomes" id="UP000789405">
    <property type="component" value="Unassembled WGS sequence"/>
</dbReference>
<gene>
    <name evidence="2" type="ORF">DERYTH_LOCUS10674</name>
</gene>
<evidence type="ECO:0000313" key="3">
    <source>
        <dbReference type="Proteomes" id="UP000789405"/>
    </source>
</evidence>
<reference evidence="2" key="1">
    <citation type="submission" date="2021-06" db="EMBL/GenBank/DDBJ databases">
        <authorList>
            <person name="Kallberg Y."/>
            <person name="Tangrot J."/>
            <person name="Rosling A."/>
        </authorList>
    </citation>
    <scope>NUCLEOTIDE SEQUENCE</scope>
    <source>
        <strain evidence="2">MA453B</strain>
    </source>
</reference>
<keyword evidence="3" id="KW-1185">Reference proteome</keyword>
<dbReference type="AlphaFoldDB" id="A0A9N9E4D6"/>
<organism evidence="2 3">
    <name type="scientific">Dentiscutata erythropus</name>
    <dbReference type="NCBI Taxonomy" id="1348616"/>
    <lineage>
        <taxon>Eukaryota</taxon>
        <taxon>Fungi</taxon>
        <taxon>Fungi incertae sedis</taxon>
        <taxon>Mucoromycota</taxon>
        <taxon>Glomeromycotina</taxon>
        <taxon>Glomeromycetes</taxon>
        <taxon>Diversisporales</taxon>
        <taxon>Gigasporaceae</taxon>
        <taxon>Dentiscutata</taxon>
    </lineage>
</organism>
<accession>A0A9N9E4D6</accession>